<dbReference type="InterPro" id="IPR000595">
    <property type="entry name" value="cNMP-bd_dom"/>
</dbReference>
<dbReference type="Proteomes" id="UP000029221">
    <property type="component" value="Unassembled WGS sequence"/>
</dbReference>
<organism evidence="2 3">
    <name type="scientific">Nonlabens tegetincola</name>
    <dbReference type="NCBI Taxonomy" id="323273"/>
    <lineage>
        <taxon>Bacteria</taxon>
        <taxon>Pseudomonadati</taxon>
        <taxon>Bacteroidota</taxon>
        <taxon>Flavobacteriia</taxon>
        <taxon>Flavobacteriales</taxon>
        <taxon>Flavobacteriaceae</taxon>
        <taxon>Nonlabens</taxon>
    </lineage>
</organism>
<feature type="domain" description="Cyclic nucleotide-binding" evidence="1">
    <location>
        <begin position="19"/>
        <end position="59"/>
    </location>
</feature>
<dbReference type="Gene3D" id="2.60.120.10">
    <property type="entry name" value="Jelly Rolls"/>
    <property type="match status" value="1"/>
</dbReference>
<name>A0A090Q469_9FLAO</name>
<dbReference type="eggNOG" id="COG0664">
    <property type="taxonomic scope" value="Bacteria"/>
</dbReference>
<proteinExistence type="predicted"/>
<dbReference type="PROSITE" id="PS50042">
    <property type="entry name" value="CNMP_BINDING_3"/>
    <property type="match status" value="1"/>
</dbReference>
<gene>
    <name evidence="2" type="ORF">JCM19294_2026</name>
</gene>
<evidence type="ECO:0000259" key="1">
    <source>
        <dbReference type="PROSITE" id="PS50042"/>
    </source>
</evidence>
<dbReference type="InterPro" id="IPR018490">
    <property type="entry name" value="cNMP-bd_dom_sf"/>
</dbReference>
<keyword evidence="3" id="KW-1185">Reference proteome</keyword>
<accession>A0A090Q469</accession>
<sequence>MNHHKESRCENCVIRQLNSLKALSKEQLKEISDSKVTKSIKKGEVIFAEGERLHGVFCVRMVFLNCPRLVRTVKTKL</sequence>
<dbReference type="InterPro" id="IPR014710">
    <property type="entry name" value="RmlC-like_jellyroll"/>
</dbReference>
<dbReference type="SUPFAM" id="SSF51206">
    <property type="entry name" value="cAMP-binding domain-like"/>
    <property type="match status" value="1"/>
</dbReference>
<evidence type="ECO:0000313" key="3">
    <source>
        <dbReference type="Proteomes" id="UP000029221"/>
    </source>
</evidence>
<reference evidence="2" key="1">
    <citation type="journal article" date="2014" name="Genome Announc.">
        <title>Draft Genome Sequences of Marine Flavobacterium Nonlabens Strains NR17, NR24, NR27, NR32, NR33, and Ara13.</title>
        <authorList>
            <person name="Nakanishi M."/>
            <person name="Meirelles P."/>
            <person name="Suzuki R."/>
            <person name="Takatani N."/>
            <person name="Mino S."/>
            <person name="Suda W."/>
            <person name="Oshima K."/>
            <person name="Hattori M."/>
            <person name="Ohkuma M."/>
            <person name="Hosokawa M."/>
            <person name="Miyashita K."/>
            <person name="Thompson F.L."/>
            <person name="Niwa A."/>
            <person name="Sawabe T."/>
            <person name="Sawabe T."/>
        </authorList>
    </citation>
    <scope>NUCLEOTIDE SEQUENCE [LARGE SCALE GENOMIC DNA]</scope>
    <source>
        <strain evidence="2">JCM 19294</strain>
    </source>
</reference>
<comment type="caution">
    <text evidence="2">The sequence shown here is derived from an EMBL/GenBank/DDBJ whole genome shotgun (WGS) entry which is preliminary data.</text>
</comment>
<dbReference type="EMBL" id="BBML01000002">
    <property type="protein sequence ID" value="GAK96513.1"/>
    <property type="molecule type" value="Genomic_DNA"/>
</dbReference>
<dbReference type="AlphaFoldDB" id="A0A090Q469"/>
<protein>
    <submittedName>
        <fullName evidence="2">Transcriptional regulator</fullName>
    </submittedName>
</protein>
<evidence type="ECO:0000313" key="2">
    <source>
        <dbReference type="EMBL" id="GAK96513.1"/>
    </source>
</evidence>